<organism evidence="10 11">
    <name type="scientific">Strigamia maritima</name>
    <name type="common">European centipede</name>
    <name type="synonym">Geophilus maritimus</name>
    <dbReference type="NCBI Taxonomy" id="126957"/>
    <lineage>
        <taxon>Eukaryota</taxon>
        <taxon>Metazoa</taxon>
        <taxon>Ecdysozoa</taxon>
        <taxon>Arthropoda</taxon>
        <taxon>Myriapoda</taxon>
        <taxon>Chilopoda</taxon>
        <taxon>Pleurostigmophora</taxon>
        <taxon>Geophilomorpha</taxon>
        <taxon>Linotaeniidae</taxon>
        <taxon>Strigamia</taxon>
    </lineage>
</organism>
<evidence type="ECO:0000259" key="9">
    <source>
        <dbReference type="PROSITE" id="PS51084"/>
    </source>
</evidence>
<dbReference type="Pfam" id="PF11969">
    <property type="entry name" value="DcpS_C"/>
    <property type="match status" value="1"/>
</dbReference>
<evidence type="ECO:0000256" key="1">
    <source>
        <dbReference type="ARBA" id="ARBA00022741"/>
    </source>
</evidence>
<comment type="similarity">
    <text evidence="4">Belongs to the HINT family.</text>
</comment>
<dbReference type="Gene3D" id="3.30.428.10">
    <property type="entry name" value="HIT-like"/>
    <property type="match status" value="1"/>
</dbReference>
<reference evidence="10" key="2">
    <citation type="submission" date="2015-02" db="UniProtKB">
        <authorList>
            <consortium name="EnsemblMetazoa"/>
        </authorList>
    </citation>
    <scope>IDENTIFICATION</scope>
</reference>
<accession>T1J8U8</accession>
<proteinExistence type="inferred from homology"/>
<dbReference type="SUPFAM" id="SSF54197">
    <property type="entry name" value="HIT-like"/>
    <property type="match status" value="1"/>
</dbReference>
<comment type="catalytic activity">
    <reaction evidence="3">
        <text>adenosine 5'-phosphoramidate + H2O = NH4(+) + AMP</text>
        <dbReference type="Rhea" id="RHEA:67916"/>
        <dbReference type="ChEBI" id="CHEBI:15377"/>
        <dbReference type="ChEBI" id="CHEBI:28938"/>
        <dbReference type="ChEBI" id="CHEBI:57890"/>
        <dbReference type="ChEBI" id="CHEBI:456215"/>
    </reaction>
</comment>
<name>T1J8U8_STRMM</name>
<dbReference type="Proteomes" id="UP000014500">
    <property type="component" value="Unassembled WGS sequence"/>
</dbReference>
<reference evidence="11" key="1">
    <citation type="submission" date="2011-05" db="EMBL/GenBank/DDBJ databases">
        <authorList>
            <person name="Richards S.R."/>
            <person name="Qu J."/>
            <person name="Jiang H."/>
            <person name="Jhangiani S.N."/>
            <person name="Agravi P."/>
            <person name="Goodspeed R."/>
            <person name="Gross S."/>
            <person name="Mandapat C."/>
            <person name="Jackson L."/>
            <person name="Mathew T."/>
            <person name="Pu L."/>
            <person name="Thornton R."/>
            <person name="Saada N."/>
            <person name="Wilczek-Boney K.B."/>
            <person name="Lee S."/>
            <person name="Kovar C."/>
            <person name="Wu Y."/>
            <person name="Scherer S.E."/>
            <person name="Worley K.C."/>
            <person name="Muzny D.M."/>
            <person name="Gibbs R."/>
        </authorList>
    </citation>
    <scope>NUCLEOTIDE SEQUENCE</scope>
    <source>
        <strain evidence="11">Brora</strain>
    </source>
</reference>
<evidence type="ECO:0000313" key="10">
    <source>
        <dbReference type="EnsemblMetazoa" id="SMAR010138-PA"/>
    </source>
</evidence>
<dbReference type="PANTHER" id="PTHR12486:SF5">
    <property type="entry name" value="ADENOSINE 5'-MONOPHOSPHORAMIDASE HINT3"/>
    <property type="match status" value="1"/>
</dbReference>
<evidence type="ECO:0000256" key="4">
    <source>
        <dbReference type="ARBA" id="ARBA00025764"/>
    </source>
</evidence>
<dbReference type="PANTHER" id="PTHR12486">
    <property type="entry name" value="APRATAXIN-RELATED"/>
    <property type="match status" value="1"/>
</dbReference>
<feature type="region of interest" description="Disordered" evidence="8">
    <location>
        <begin position="143"/>
        <end position="176"/>
    </location>
</feature>
<dbReference type="eggNOG" id="KOG4359">
    <property type="taxonomic scope" value="Eukaryota"/>
</dbReference>
<dbReference type="OMA" id="EKKCIFC"/>
<keyword evidence="1" id="KW-0547">Nucleotide-binding</keyword>
<dbReference type="PhylomeDB" id="T1J8U8"/>
<evidence type="ECO:0000313" key="11">
    <source>
        <dbReference type="Proteomes" id="UP000014500"/>
    </source>
</evidence>
<dbReference type="HOGENOM" id="CLU_056776_4_2_1"/>
<dbReference type="GO" id="GO:0000166">
    <property type="term" value="F:nucleotide binding"/>
    <property type="evidence" value="ECO:0007669"/>
    <property type="project" value="UniProtKB-KW"/>
</dbReference>
<evidence type="ECO:0000256" key="5">
    <source>
        <dbReference type="ARBA" id="ARBA00039802"/>
    </source>
</evidence>
<dbReference type="PROSITE" id="PS51084">
    <property type="entry name" value="HIT_2"/>
    <property type="match status" value="1"/>
</dbReference>
<dbReference type="AlphaFoldDB" id="T1J8U8"/>
<evidence type="ECO:0000256" key="8">
    <source>
        <dbReference type="SAM" id="MobiDB-lite"/>
    </source>
</evidence>
<feature type="domain" description="HIT" evidence="9">
    <location>
        <begin position="10"/>
        <end position="122"/>
    </location>
</feature>
<keyword evidence="11" id="KW-1185">Reference proteome</keyword>
<dbReference type="STRING" id="126957.T1J8U8"/>
<dbReference type="GO" id="GO:0016787">
    <property type="term" value="F:hydrolase activity"/>
    <property type="evidence" value="ECO:0007669"/>
    <property type="project" value="UniProtKB-KW"/>
</dbReference>
<evidence type="ECO:0000256" key="7">
    <source>
        <dbReference type="PROSITE-ProRule" id="PRU00464"/>
    </source>
</evidence>
<keyword evidence="2" id="KW-0378">Hydrolase</keyword>
<dbReference type="InterPro" id="IPR011146">
    <property type="entry name" value="HIT-like"/>
</dbReference>
<dbReference type="EnsemblMetazoa" id="SMAR010138-RA">
    <property type="protein sequence ID" value="SMAR010138-PA"/>
    <property type="gene ID" value="SMAR010138"/>
</dbReference>
<protein>
    <recommendedName>
        <fullName evidence="5">Adenosine 5'-monophosphoramidase HINT3</fullName>
    </recommendedName>
    <alternativeName>
        <fullName evidence="6">Histidine triad nucleotide-binding protein 3</fullName>
    </alternativeName>
</protein>
<evidence type="ECO:0000256" key="6">
    <source>
        <dbReference type="ARBA" id="ARBA00042361"/>
    </source>
</evidence>
<sequence>MSEHNREQCLFCRIADGKEAATQLLYQDTSFVIFSDIRPAADHHYLVVTKEHLKDAKQLTKEHKPMVQNMVDVGQKFLEEKGGDLDDSRLGFHWPPFHAIAHLHMHVISPASRMKLMGRIIFRPGLWFITFRSVIEWSVGETKTETEMETETETETRSDGARPVAPTTKVELKFGS</sequence>
<dbReference type="EMBL" id="JH431967">
    <property type="status" value="NOT_ANNOTATED_CDS"/>
    <property type="molecule type" value="Genomic_DNA"/>
</dbReference>
<evidence type="ECO:0000256" key="2">
    <source>
        <dbReference type="ARBA" id="ARBA00022801"/>
    </source>
</evidence>
<feature type="short sequence motif" description="Histidine triad motif" evidence="7">
    <location>
        <begin position="102"/>
        <end position="106"/>
    </location>
</feature>
<evidence type="ECO:0000256" key="3">
    <source>
        <dbReference type="ARBA" id="ARBA00024472"/>
    </source>
</evidence>
<dbReference type="InterPro" id="IPR036265">
    <property type="entry name" value="HIT-like_sf"/>
</dbReference>